<proteinExistence type="inferred from homology"/>
<evidence type="ECO:0000256" key="17">
    <source>
        <dbReference type="SAM" id="SignalP"/>
    </source>
</evidence>
<dbReference type="InterPro" id="IPR012910">
    <property type="entry name" value="Plug_dom"/>
</dbReference>
<keyword evidence="21" id="KW-1185">Reference proteome</keyword>
<feature type="chain" id="PRO_5045442098" evidence="17">
    <location>
        <begin position="35"/>
        <end position="705"/>
    </location>
</feature>
<evidence type="ECO:0000313" key="20">
    <source>
        <dbReference type="EMBL" id="MBF8177867.1"/>
    </source>
</evidence>
<name>A0ABS0ESM9_9BURK</name>
<keyword evidence="10 16" id="KW-0798">TonB box</keyword>
<dbReference type="Pfam" id="PF07715">
    <property type="entry name" value="Plug"/>
    <property type="match status" value="1"/>
</dbReference>
<evidence type="ECO:0000256" key="6">
    <source>
        <dbReference type="ARBA" id="ARBA00022692"/>
    </source>
</evidence>
<dbReference type="InterPro" id="IPR000531">
    <property type="entry name" value="Beta-barrel_TonB"/>
</dbReference>
<dbReference type="CDD" id="cd01347">
    <property type="entry name" value="ligand_gated_channel"/>
    <property type="match status" value="1"/>
</dbReference>
<evidence type="ECO:0000256" key="13">
    <source>
        <dbReference type="ARBA" id="ARBA00023237"/>
    </source>
</evidence>
<evidence type="ECO:0000256" key="7">
    <source>
        <dbReference type="ARBA" id="ARBA00022729"/>
    </source>
</evidence>
<dbReference type="PANTHER" id="PTHR30442:SF0">
    <property type="entry name" value="FE(3+) DICITRATE TRANSPORT PROTEIN FECA"/>
    <property type="match status" value="1"/>
</dbReference>
<evidence type="ECO:0000256" key="16">
    <source>
        <dbReference type="RuleBase" id="RU003357"/>
    </source>
</evidence>
<evidence type="ECO:0000256" key="2">
    <source>
        <dbReference type="ARBA" id="ARBA00009810"/>
    </source>
</evidence>
<evidence type="ECO:0000256" key="1">
    <source>
        <dbReference type="ARBA" id="ARBA00004571"/>
    </source>
</evidence>
<dbReference type="RefSeq" id="WP_195875422.1">
    <property type="nucleotide sequence ID" value="NZ_JADOEL010000006.1"/>
</dbReference>
<feature type="short sequence motif" description="TonB C-terminal box" evidence="15">
    <location>
        <begin position="688"/>
        <end position="705"/>
    </location>
</feature>
<evidence type="ECO:0000259" key="19">
    <source>
        <dbReference type="Pfam" id="PF07715"/>
    </source>
</evidence>
<evidence type="ECO:0000256" key="15">
    <source>
        <dbReference type="PROSITE-ProRule" id="PRU10144"/>
    </source>
</evidence>
<dbReference type="InterPro" id="IPR037066">
    <property type="entry name" value="Plug_dom_sf"/>
</dbReference>
<evidence type="ECO:0000256" key="9">
    <source>
        <dbReference type="ARBA" id="ARBA00023065"/>
    </source>
</evidence>
<dbReference type="InterPro" id="IPR036942">
    <property type="entry name" value="Beta-barrel_TonB_sf"/>
</dbReference>
<sequence>MANVQSRNSISLCKLKCSAAVSVAMMAFPLLSHAQQAANQADEPTTLEAIQVSGDLLGTGLQNSVKRYAGARTVVKKEEIENSGAASISDVMRRIPGVQSTDNSGSAGSAVSLNIGVRGLAGRYSPRSTVLLDGIPMAVAPYGQPQLSFAPVSLNNIESIDVVRGGGAVRYGPQNVGGIINFKTRSIPTGSEAVGDVSVRQNDYSKGGSNTQYSAFAGKQLENGLGFAVLYSGMSGSDWRVGSDEKVNDIALKFRYELSPTSEIYGKFSYYDVTSRTPGGLTTAQYNANPFQNTRPTDFWSGDRTAFDIGYINTISDTQEFEIRTYYNESNRQSTLFNNTNKTDIDHQPRSYQTLGIEPRYTQRFTIGNTTNDMTVGYRYIRERGDDNKFSEKIATGIATAQTTVDNSTDAHAIYIDDKIAFGAWRITPGIRFERIKSVSSDRTTGKSPEIKNNEPLPSLNIAYLLTQDITLFANYGTSFGTIQNFQLAAPVAPTTPLKPELARTTEAGMRWQNKSFSAELTAFNIRFDNQIQSVGSGTSLSYYNLGKTTHNGIETAFDYTFDKAGPFAGLNAYFNYTYTRATLESGITAGNDVPFYARNTDTVGVRYNVGNWGLNLSSTHQGKQFADEKNTVAESIDGSNGVIPGFRLWNAQVNWKVPNQKGLEILGGVNNLTDERYFTRTTDGNRGKLVGAPRMIYLQARLAF</sequence>
<feature type="domain" description="TonB-dependent receptor-like beta-barrel" evidence="18">
    <location>
        <begin position="261"/>
        <end position="673"/>
    </location>
</feature>
<evidence type="ECO:0000256" key="5">
    <source>
        <dbReference type="ARBA" id="ARBA00022496"/>
    </source>
</evidence>
<reference evidence="20 21" key="1">
    <citation type="submission" date="2020-11" db="EMBL/GenBank/DDBJ databases">
        <title>WGS of Herminiimonas contaminans strain Marseille-Q4544 isolated from planarians Schmidtea mediterranea.</title>
        <authorList>
            <person name="Kangale L."/>
        </authorList>
    </citation>
    <scope>NUCLEOTIDE SEQUENCE [LARGE SCALE GENOMIC DNA]</scope>
    <source>
        <strain evidence="20 21">Marseille-Q4544</strain>
    </source>
</reference>
<dbReference type="EMBL" id="JADOEL010000006">
    <property type="protein sequence ID" value="MBF8177867.1"/>
    <property type="molecule type" value="Genomic_DNA"/>
</dbReference>
<keyword evidence="4 14" id="KW-1134">Transmembrane beta strand</keyword>
<comment type="subcellular location">
    <subcellularLocation>
        <location evidence="1 14">Cell outer membrane</location>
        <topology evidence="1 14">Multi-pass membrane protein</topology>
    </subcellularLocation>
</comment>
<keyword evidence="6 14" id="KW-0812">Transmembrane</keyword>
<evidence type="ECO:0000256" key="8">
    <source>
        <dbReference type="ARBA" id="ARBA00023004"/>
    </source>
</evidence>
<keyword evidence="9" id="KW-0406">Ion transport</keyword>
<dbReference type="InterPro" id="IPR010105">
    <property type="entry name" value="TonB_sidphr_rcpt"/>
</dbReference>
<dbReference type="PROSITE" id="PS01156">
    <property type="entry name" value="TONB_DEPENDENT_REC_2"/>
    <property type="match status" value="1"/>
</dbReference>
<dbReference type="Proteomes" id="UP000657372">
    <property type="component" value="Unassembled WGS sequence"/>
</dbReference>
<evidence type="ECO:0000256" key="4">
    <source>
        <dbReference type="ARBA" id="ARBA00022452"/>
    </source>
</evidence>
<gene>
    <name evidence="20" type="ORF">IXC47_09255</name>
</gene>
<evidence type="ECO:0000256" key="10">
    <source>
        <dbReference type="ARBA" id="ARBA00023077"/>
    </source>
</evidence>
<accession>A0ABS0ESM9</accession>
<evidence type="ECO:0000256" key="11">
    <source>
        <dbReference type="ARBA" id="ARBA00023136"/>
    </source>
</evidence>
<dbReference type="PANTHER" id="PTHR30442">
    <property type="entry name" value="IRON III DICITRATE TRANSPORT PROTEIN FECA"/>
    <property type="match status" value="1"/>
</dbReference>
<evidence type="ECO:0000256" key="3">
    <source>
        <dbReference type="ARBA" id="ARBA00022448"/>
    </source>
</evidence>
<dbReference type="NCBIfam" id="TIGR01783">
    <property type="entry name" value="TonB-siderophor"/>
    <property type="match status" value="1"/>
</dbReference>
<dbReference type="Pfam" id="PF00593">
    <property type="entry name" value="TonB_dep_Rec_b-barrel"/>
    <property type="match status" value="1"/>
</dbReference>
<protein>
    <submittedName>
        <fullName evidence="20">TonB-dependent siderophore receptor</fullName>
    </submittedName>
</protein>
<evidence type="ECO:0000256" key="12">
    <source>
        <dbReference type="ARBA" id="ARBA00023170"/>
    </source>
</evidence>
<dbReference type="SUPFAM" id="SSF56935">
    <property type="entry name" value="Porins"/>
    <property type="match status" value="1"/>
</dbReference>
<keyword evidence="5" id="KW-0410">Iron transport</keyword>
<comment type="similarity">
    <text evidence="2 14 16">Belongs to the TonB-dependent receptor family.</text>
</comment>
<dbReference type="Gene3D" id="2.40.170.20">
    <property type="entry name" value="TonB-dependent receptor, beta-barrel domain"/>
    <property type="match status" value="1"/>
</dbReference>
<evidence type="ECO:0000259" key="18">
    <source>
        <dbReference type="Pfam" id="PF00593"/>
    </source>
</evidence>
<feature type="domain" description="TonB-dependent receptor plug" evidence="19">
    <location>
        <begin position="66"/>
        <end position="179"/>
    </location>
</feature>
<keyword evidence="7 17" id="KW-0732">Signal</keyword>
<dbReference type="InterPro" id="IPR039426">
    <property type="entry name" value="TonB-dep_rcpt-like"/>
</dbReference>
<evidence type="ECO:0000313" key="21">
    <source>
        <dbReference type="Proteomes" id="UP000657372"/>
    </source>
</evidence>
<dbReference type="Gene3D" id="2.170.130.10">
    <property type="entry name" value="TonB-dependent receptor, plug domain"/>
    <property type="match status" value="1"/>
</dbReference>
<dbReference type="PROSITE" id="PS52016">
    <property type="entry name" value="TONB_DEPENDENT_REC_3"/>
    <property type="match status" value="1"/>
</dbReference>
<keyword evidence="3 14" id="KW-0813">Transport</keyword>
<feature type="signal peptide" evidence="17">
    <location>
        <begin position="1"/>
        <end position="34"/>
    </location>
</feature>
<organism evidence="20 21">
    <name type="scientific">Herminiimonas contaminans</name>
    <dbReference type="NCBI Taxonomy" id="1111140"/>
    <lineage>
        <taxon>Bacteria</taxon>
        <taxon>Pseudomonadati</taxon>
        <taxon>Pseudomonadota</taxon>
        <taxon>Betaproteobacteria</taxon>
        <taxon>Burkholderiales</taxon>
        <taxon>Oxalobacteraceae</taxon>
        <taxon>Herminiimonas</taxon>
    </lineage>
</organism>
<keyword evidence="11 14" id="KW-0472">Membrane</keyword>
<dbReference type="InterPro" id="IPR010917">
    <property type="entry name" value="TonB_rcpt_CS"/>
</dbReference>
<keyword evidence="8" id="KW-0408">Iron</keyword>
<keyword evidence="13 14" id="KW-0998">Cell outer membrane</keyword>
<evidence type="ECO:0000256" key="14">
    <source>
        <dbReference type="PROSITE-ProRule" id="PRU01360"/>
    </source>
</evidence>
<comment type="caution">
    <text evidence="20">The sequence shown here is derived from an EMBL/GenBank/DDBJ whole genome shotgun (WGS) entry which is preliminary data.</text>
</comment>
<keyword evidence="12 20" id="KW-0675">Receptor</keyword>